<feature type="compositionally biased region" description="Low complexity" evidence="1">
    <location>
        <begin position="129"/>
        <end position="139"/>
    </location>
</feature>
<feature type="region of interest" description="Disordered" evidence="1">
    <location>
        <begin position="129"/>
        <end position="182"/>
    </location>
</feature>
<dbReference type="EMBL" id="JEMB01003369">
    <property type="protein sequence ID" value="KYF73472.1"/>
    <property type="molecule type" value="Genomic_DNA"/>
</dbReference>
<sequence>MRAGEIVGDRFEMGAMLGTPAFMAPEQARGGAPSAGARSREITSSERKVVRLILARDAIVEAALARSAQGLAQEMDRRTRALRAVAERYRGQLEILADPSPVIVLSRAGAPTDLAVRAARCALSLRAVPGGAPAAPGARPGRERRAREDARGPRGRQPVLPGRAAPRRGGRQARGRARDGARHGMVQARLEALDLDLRRALRAAIVFGETFCEVGNNSRTQKQSR</sequence>
<protein>
    <submittedName>
        <fullName evidence="2">Uncharacterized protein</fullName>
    </submittedName>
</protein>
<proteinExistence type="predicted"/>
<evidence type="ECO:0000313" key="2">
    <source>
        <dbReference type="EMBL" id="KYF73472.1"/>
    </source>
</evidence>
<feature type="compositionally biased region" description="Basic residues" evidence="1">
    <location>
        <begin position="165"/>
        <end position="175"/>
    </location>
</feature>
<comment type="caution">
    <text evidence="2">The sequence shown here is derived from an EMBL/GenBank/DDBJ whole genome shotgun (WGS) entry which is preliminary data.</text>
</comment>
<name>A0A150QZW7_SORCE</name>
<gene>
    <name evidence="2" type="ORF">BE17_24905</name>
</gene>
<feature type="compositionally biased region" description="Basic and acidic residues" evidence="1">
    <location>
        <begin position="140"/>
        <end position="152"/>
    </location>
</feature>
<accession>A0A150QZW7</accession>
<reference evidence="2 3" key="1">
    <citation type="submission" date="2014-02" db="EMBL/GenBank/DDBJ databases">
        <title>The small core and large imbalanced accessory genome model reveals a collaborative survival strategy of Sorangium cellulosum strains in nature.</title>
        <authorList>
            <person name="Han K."/>
            <person name="Peng R."/>
            <person name="Blom J."/>
            <person name="Li Y.-Z."/>
        </authorList>
    </citation>
    <scope>NUCLEOTIDE SEQUENCE [LARGE SCALE GENOMIC DNA]</scope>
    <source>
        <strain evidence="2 3">So0011-07</strain>
    </source>
</reference>
<evidence type="ECO:0000313" key="3">
    <source>
        <dbReference type="Proteomes" id="UP000075635"/>
    </source>
</evidence>
<dbReference type="AlphaFoldDB" id="A0A150QZW7"/>
<evidence type="ECO:0000256" key="1">
    <source>
        <dbReference type="SAM" id="MobiDB-lite"/>
    </source>
</evidence>
<organism evidence="2 3">
    <name type="scientific">Sorangium cellulosum</name>
    <name type="common">Polyangium cellulosum</name>
    <dbReference type="NCBI Taxonomy" id="56"/>
    <lineage>
        <taxon>Bacteria</taxon>
        <taxon>Pseudomonadati</taxon>
        <taxon>Myxococcota</taxon>
        <taxon>Polyangia</taxon>
        <taxon>Polyangiales</taxon>
        <taxon>Polyangiaceae</taxon>
        <taxon>Sorangium</taxon>
    </lineage>
</organism>
<dbReference type="Proteomes" id="UP000075635">
    <property type="component" value="Unassembled WGS sequence"/>
</dbReference>